<feature type="transmembrane region" description="Helical" evidence="2">
    <location>
        <begin position="12"/>
        <end position="31"/>
    </location>
</feature>
<feature type="region of interest" description="Disordered" evidence="1">
    <location>
        <begin position="34"/>
        <end position="61"/>
    </location>
</feature>
<dbReference type="RefSeq" id="WP_316255747.1">
    <property type="nucleotide sequence ID" value="NZ_CP132460.1"/>
</dbReference>
<feature type="compositionally biased region" description="Polar residues" evidence="1">
    <location>
        <begin position="46"/>
        <end position="61"/>
    </location>
</feature>
<organism evidence="3 4">
    <name type="scientific">Borrelia andersonii</name>
    <name type="common">Borreliella andersonii</name>
    <dbReference type="NCBI Taxonomy" id="42109"/>
    <lineage>
        <taxon>Bacteria</taxon>
        <taxon>Pseudomonadati</taxon>
        <taxon>Spirochaetota</taxon>
        <taxon>Spirochaetia</taxon>
        <taxon>Spirochaetales</taxon>
        <taxon>Borreliaceae</taxon>
        <taxon>Borreliella</taxon>
    </lineage>
</organism>
<proteinExistence type="predicted"/>
<evidence type="ECO:0000256" key="1">
    <source>
        <dbReference type="SAM" id="MobiDB-lite"/>
    </source>
</evidence>
<dbReference type="NCBIfam" id="NF033730">
    <property type="entry name" value="borfam54_3"/>
    <property type="match status" value="1"/>
</dbReference>
<accession>A0ABZ0CGD7</accession>
<keyword evidence="2" id="KW-1133">Transmembrane helix</keyword>
<evidence type="ECO:0000313" key="3">
    <source>
        <dbReference type="EMBL" id="WNY66388.1"/>
    </source>
</evidence>
<sequence>MKKNKLNKIKLNIIATILTLICISCAVNPLAPKVNGRTDIKEDNQKSGNPEPSNQKYQEETTVSRLESLTKKLEDQKNQETAKVAEIKELDFIDTLANEIKPLYFNQVSEATKTNIKMQIKRILYSSLNYDKEKINKLKEILETLKGRSDYEDIIITFLYHTALRIQEQLDNHLELIKKEGESNDLLIHTKFDLRLKEKFKETLEKTVNKVYKEIKEIEKDYSLKKIREYSLSKKQIEKIEDDYKKDYIASYINENYQIFDCATYSAEAKQKINLEN</sequence>
<dbReference type="Proteomes" id="UP001305787">
    <property type="component" value="Plasmid lp54"/>
</dbReference>
<evidence type="ECO:0000313" key="4">
    <source>
        <dbReference type="Proteomes" id="UP001305787"/>
    </source>
</evidence>
<keyword evidence="2" id="KW-0812">Transmembrane</keyword>
<evidence type="ECO:0000256" key="2">
    <source>
        <dbReference type="SAM" id="Phobius"/>
    </source>
</evidence>
<dbReference type="NCBIfam" id="NF033729">
    <property type="entry name" value="borfam54_2"/>
    <property type="match status" value="1"/>
</dbReference>
<keyword evidence="4" id="KW-1185">Reference proteome</keyword>
<dbReference type="EMBL" id="CP132460">
    <property type="protein sequence ID" value="WNY66388.1"/>
    <property type="molecule type" value="Genomic_DNA"/>
</dbReference>
<gene>
    <name evidence="3" type="ORF">QIA45_04775</name>
</gene>
<feature type="compositionally biased region" description="Basic and acidic residues" evidence="1">
    <location>
        <begin position="36"/>
        <end position="45"/>
    </location>
</feature>
<keyword evidence="2" id="KW-0472">Membrane</keyword>
<geneLocation type="plasmid" evidence="3 4">
    <name>lp54</name>
</geneLocation>
<keyword evidence="3" id="KW-0614">Plasmid</keyword>
<protein>
    <submittedName>
        <fullName evidence="3">Complement regulator-acquiring protein</fullName>
    </submittedName>
</protein>
<name>A0ABZ0CGD7_BORAD</name>
<reference evidence="3" key="1">
    <citation type="submission" date="2023-07" db="EMBL/GenBank/DDBJ databases">
        <title>Genome sequencing of multiple Borrelia sensu lato isolates.</title>
        <authorList>
            <person name="Mongodin E.F."/>
            <person name="Rudenko N."/>
            <person name="Fraser C.M."/>
            <person name="Schutzer S."/>
            <person name="Luft B."/>
            <person name="Morgan R."/>
            <person name="Chastens S."/>
            <person name="Qiu W."/>
        </authorList>
    </citation>
    <scope>NUCLEOTIDE SEQUENCE [LARGE SCALE GENOMIC DNA]</scope>
    <source>
        <strain evidence="3">21038</strain>
    </source>
</reference>
<dbReference type="Gene3D" id="1.10.3160.10">
    <property type="entry name" value="Bbcrasp-1"/>
    <property type="match status" value="1"/>
</dbReference>